<name>A0A3N4I3C5_ASCIM</name>
<dbReference type="Proteomes" id="UP000275078">
    <property type="component" value="Unassembled WGS sequence"/>
</dbReference>
<accession>A0A3N4I3C5</accession>
<dbReference type="EMBL" id="ML119686">
    <property type="protein sequence ID" value="RPA80625.1"/>
    <property type="molecule type" value="Genomic_DNA"/>
</dbReference>
<feature type="region of interest" description="Disordered" evidence="1">
    <location>
        <begin position="38"/>
        <end position="61"/>
    </location>
</feature>
<feature type="region of interest" description="Disordered" evidence="1">
    <location>
        <begin position="1"/>
        <end position="21"/>
    </location>
</feature>
<dbReference type="AlphaFoldDB" id="A0A3N4I3C5"/>
<evidence type="ECO:0000313" key="3">
    <source>
        <dbReference type="Proteomes" id="UP000275078"/>
    </source>
</evidence>
<evidence type="ECO:0000313" key="2">
    <source>
        <dbReference type="EMBL" id="RPA80625.1"/>
    </source>
</evidence>
<keyword evidence="3" id="KW-1185">Reference proteome</keyword>
<evidence type="ECO:0000256" key="1">
    <source>
        <dbReference type="SAM" id="MobiDB-lite"/>
    </source>
</evidence>
<gene>
    <name evidence="2" type="ORF">BJ508DRAFT_307264</name>
</gene>
<sequence length="100" mass="10404">MSTNALIDGAAPAGGVPRQRRPSNFLCLVPVQSASYPTQPVARPLASPTAEAKPVDAVPVQPRSASVSSAVSVGDKQRFLKLGPVFWGGNAEDDDYAVEV</sequence>
<protein>
    <submittedName>
        <fullName evidence="2">Uncharacterized protein</fullName>
    </submittedName>
</protein>
<organism evidence="2 3">
    <name type="scientific">Ascobolus immersus RN42</name>
    <dbReference type="NCBI Taxonomy" id="1160509"/>
    <lineage>
        <taxon>Eukaryota</taxon>
        <taxon>Fungi</taxon>
        <taxon>Dikarya</taxon>
        <taxon>Ascomycota</taxon>
        <taxon>Pezizomycotina</taxon>
        <taxon>Pezizomycetes</taxon>
        <taxon>Pezizales</taxon>
        <taxon>Ascobolaceae</taxon>
        <taxon>Ascobolus</taxon>
    </lineage>
</organism>
<reference evidence="2 3" key="1">
    <citation type="journal article" date="2018" name="Nat. Ecol. Evol.">
        <title>Pezizomycetes genomes reveal the molecular basis of ectomycorrhizal truffle lifestyle.</title>
        <authorList>
            <person name="Murat C."/>
            <person name="Payen T."/>
            <person name="Noel B."/>
            <person name="Kuo A."/>
            <person name="Morin E."/>
            <person name="Chen J."/>
            <person name="Kohler A."/>
            <person name="Krizsan K."/>
            <person name="Balestrini R."/>
            <person name="Da Silva C."/>
            <person name="Montanini B."/>
            <person name="Hainaut M."/>
            <person name="Levati E."/>
            <person name="Barry K.W."/>
            <person name="Belfiori B."/>
            <person name="Cichocki N."/>
            <person name="Clum A."/>
            <person name="Dockter R.B."/>
            <person name="Fauchery L."/>
            <person name="Guy J."/>
            <person name="Iotti M."/>
            <person name="Le Tacon F."/>
            <person name="Lindquist E.A."/>
            <person name="Lipzen A."/>
            <person name="Malagnac F."/>
            <person name="Mello A."/>
            <person name="Molinier V."/>
            <person name="Miyauchi S."/>
            <person name="Poulain J."/>
            <person name="Riccioni C."/>
            <person name="Rubini A."/>
            <person name="Sitrit Y."/>
            <person name="Splivallo R."/>
            <person name="Traeger S."/>
            <person name="Wang M."/>
            <person name="Zifcakova L."/>
            <person name="Wipf D."/>
            <person name="Zambonelli A."/>
            <person name="Paolocci F."/>
            <person name="Nowrousian M."/>
            <person name="Ottonello S."/>
            <person name="Baldrian P."/>
            <person name="Spatafora J.W."/>
            <person name="Henrissat B."/>
            <person name="Nagy L.G."/>
            <person name="Aury J.M."/>
            <person name="Wincker P."/>
            <person name="Grigoriev I.V."/>
            <person name="Bonfante P."/>
            <person name="Martin F.M."/>
        </authorList>
    </citation>
    <scope>NUCLEOTIDE SEQUENCE [LARGE SCALE GENOMIC DNA]</scope>
    <source>
        <strain evidence="2 3">RN42</strain>
    </source>
</reference>
<proteinExistence type="predicted"/>
<dbReference type="OrthoDB" id="5226533at2759"/>